<keyword evidence="1" id="KW-0489">Methyltransferase</keyword>
<dbReference type="GO" id="GO:0032259">
    <property type="term" value="P:methylation"/>
    <property type="evidence" value="ECO:0007669"/>
    <property type="project" value="UniProtKB-KW"/>
</dbReference>
<dbReference type="EMBL" id="VJWL01000003">
    <property type="protein sequence ID" value="TRW48286.1"/>
    <property type="molecule type" value="Genomic_DNA"/>
</dbReference>
<dbReference type="RefSeq" id="WP_143236078.1">
    <property type="nucleotide sequence ID" value="NZ_VJWL01000003.1"/>
</dbReference>
<dbReference type="InterPro" id="IPR029063">
    <property type="entry name" value="SAM-dependent_MTases_sf"/>
</dbReference>
<keyword evidence="2" id="KW-1185">Reference proteome</keyword>
<dbReference type="GO" id="GO:0008168">
    <property type="term" value="F:methyltransferase activity"/>
    <property type="evidence" value="ECO:0007669"/>
    <property type="project" value="UniProtKB-KW"/>
</dbReference>
<dbReference type="Gene3D" id="3.40.50.150">
    <property type="entry name" value="Vaccinia Virus protein VP39"/>
    <property type="match status" value="1"/>
</dbReference>
<proteinExistence type="predicted"/>
<organism evidence="1 2">
    <name type="scientific">Aliidiomarina halalkaliphila</name>
    <dbReference type="NCBI Taxonomy" id="2593535"/>
    <lineage>
        <taxon>Bacteria</taxon>
        <taxon>Pseudomonadati</taxon>
        <taxon>Pseudomonadota</taxon>
        <taxon>Gammaproteobacteria</taxon>
        <taxon>Alteromonadales</taxon>
        <taxon>Idiomarinaceae</taxon>
        <taxon>Aliidiomarina</taxon>
    </lineage>
</organism>
<dbReference type="SUPFAM" id="SSF53335">
    <property type="entry name" value="S-adenosyl-L-methionine-dependent methyltransferases"/>
    <property type="match status" value="1"/>
</dbReference>
<protein>
    <submittedName>
        <fullName evidence="1">Class I SAM-dependent methyltransferase</fullName>
    </submittedName>
</protein>
<dbReference type="AlphaFoldDB" id="A0A552X022"/>
<evidence type="ECO:0000313" key="1">
    <source>
        <dbReference type="EMBL" id="TRW48286.1"/>
    </source>
</evidence>
<keyword evidence="1" id="KW-0808">Transferase</keyword>
<dbReference type="Proteomes" id="UP000320359">
    <property type="component" value="Unassembled WGS sequence"/>
</dbReference>
<reference evidence="1 2" key="1">
    <citation type="submission" date="2019-07" db="EMBL/GenBank/DDBJ databases">
        <authorList>
            <person name="Yang M."/>
            <person name="Zhao D."/>
            <person name="Xiang H."/>
        </authorList>
    </citation>
    <scope>NUCLEOTIDE SEQUENCE [LARGE SCALE GENOMIC DNA]</scope>
    <source>
        <strain evidence="1 2">IM1326</strain>
    </source>
</reference>
<name>A0A552X022_9GAMM</name>
<dbReference type="Pfam" id="PF13489">
    <property type="entry name" value="Methyltransf_23"/>
    <property type="match status" value="1"/>
</dbReference>
<comment type="caution">
    <text evidence="1">The sequence shown here is derived from an EMBL/GenBank/DDBJ whole genome shotgun (WGS) entry which is preliminary data.</text>
</comment>
<accession>A0A552X022</accession>
<evidence type="ECO:0000313" key="2">
    <source>
        <dbReference type="Proteomes" id="UP000320359"/>
    </source>
</evidence>
<dbReference type="OrthoDB" id="9791944at2"/>
<sequence length="231" mass="26343">MSDPQPPSDLPTPYPCALCGSTDTRLWHVETRKPLVGREFHHCLKCQGVFVPPQFHISPVEELAIYQQHENSPDDLGYRRFLSRTLDAVLPWLPERAHGLDFGSGPGPVLGIMFAEHGHQCSNYDLYFANQPERLQTQYDFVTSTEVIEHLADPLPVFAQMFACLKPTGVLAVMTQKPTTLQAFSHWQYILDPTHITFYRDPTFDWISQHFRAPIVHRGRDVIVFQSSLGD</sequence>
<gene>
    <name evidence="1" type="ORF">FM042_08865</name>
</gene>